<dbReference type="PANTHER" id="PTHR42755:SF1">
    <property type="entry name" value="3-DEOXY-D-MANNO-OCTULOSONIC ACID TRANSFERASE, MITOCHONDRIAL-RELATED"/>
    <property type="match status" value="1"/>
</dbReference>
<dbReference type="InterPro" id="IPR038107">
    <property type="entry name" value="Glycos_transf_N_sf"/>
</dbReference>
<name>A0A418SRM3_9RHOB</name>
<keyword evidence="5 10" id="KW-0808">Transferase</keyword>
<accession>A0A418SRM3</accession>
<evidence type="ECO:0000256" key="1">
    <source>
        <dbReference type="ARBA" id="ARBA00003394"/>
    </source>
</evidence>
<evidence type="ECO:0000256" key="10">
    <source>
        <dbReference type="RuleBase" id="RU365103"/>
    </source>
</evidence>
<evidence type="ECO:0000256" key="3">
    <source>
        <dbReference type="ARBA" id="ARBA00012621"/>
    </source>
</evidence>
<dbReference type="GO" id="GO:0005886">
    <property type="term" value="C:plasma membrane"/>
    <property type="evidence" value="ECO:0007669"/>
    <property type="project" value="UniProtKB-SubCell"/>
</dbReference>
<dbReference type="SUPFAM" id="SSF53756">
    <property type="entry name" value="UDP-Glycosyltransferase/glycogen phosphorylase"/>
    <property type="match status" value="1"/>
</dbReference>
<protein>
    <recommendedName>
        <fullName evidence="4 10">3-deoxy-D-manno-octulosonic acid transferase</fullName>
        <shortName evidence="10">Kdo transferase</shortName>
        <ecNumber evidence="3 10">2.4.99.12</ecNumber>
    </recommendedName>
    <alternativeName>
        <fullName evidence="6 10">Lipid IV(A) 3-deoxy-D-manno-octulosonic acid transferase</fullName>
    </alternativeName>
</protein>
<dbReference type="OrthoDB" id="9789797at2"/>
<feature type="active site" description="Proton acceptor" evidence="8">
    <location>
        <position position="39"/>
    </location>
</feature>
<comment type="similarity">
    <text evidence="10">Belongs to the glycosyltransferase group 1 family.</text>
</comment>
<keyword evidence="10" id="KW-1003">Cell membrane</keyword>
<sequence length="390" mass="41386">MILRLRVRISGSEALRQRLLLDSPSAPADIWIHGASVGELTSARPIIQALAADFSLLVTANSQTGRDMVAEWGLPICLAPLDVPGALDRFLNAVQPRLALTVEAEIWPLRSRMLADRGIPQAVIGARMSERSAQRWARLRGLISPVLGRIAAFSAQDEDSEARLRQLGLPASAILPRLDLKLLAPAQVVPPADDPARDMTVLAASTHEGEDAPILDAWLAARAAHPDLRLILAPRHPQRGADIAALIAARGLDVMRRSDGAGDAPLLLADTLGEMPRWYAMAGICFVGGSLTDIGGHTPWEPAAYRCAILHGPHVDNHAANYAALAEAGAALPVDARTLGAELVRLAGDPAAAHRMGKAAQGLLKDRAGDPVPLLNRLRDLAKSGGAYDI</sequence>
<dbReference type="Proteomes" id="UP000284202">
    <property type="component" value="Unassembled WGS sequence"/>
</dbReference>
<dbReference type="UniPathway" id="UPA00958"/>
<organism evidence="12 13">
    <name type="scientific">Paracoccus onubensis</name>
    <dbReference type="NCBI Taxonomy" id="1675788"/>
    <lineage>
        <taxon>Bacteria</taxon>
        <taxon>Pseudomonadati</taxon>
        <taxon>Pseudomonadota</taxon>
        <taxon>Alphaproteobacteria</taxon>
        <taxon>Rhodobacterales</taxon>
        <taxon>Paracoccaceae</taxon>
        <taxon>Paracoccus</taxon>
    </lineage>
</organism>
<comment type="catalytic activity">
    <reaction evidence="7 10">
        <text>lipid IVA (E. coli) + CMP-3-deoxy-beta-D-manno-octulosonate = alpha-Kdo-(2-&gt;6)-lipid IVA (E. coli) + CMP + H(+)</text>
        <dbReference type="Rhea" id="RHEA:28066"/>
        <dbReference type="ChEBI" id="CHEBI:15378"/>
        <dbReference type="ChEBI" id="CHEBI:58603"/>
        <dbReference type="ChEBI" id="CHEBI:60364"/>
        <dbReference type="ChEBI" id="CHEBI:60377"/>
        <dbReference type="ChEBI" id="CHEBI:85987"/>
        <dbReference type="EC" id="2.4.99.12"/>
    </reaction>
</comment>
<comment type="subcellular location">
    <subcellularLocation>
        <location evidence="10">Cell membrane</location>
    </subcellularLocation>
</comment>
<feature type="site" description="Transition state stabilizer" evidence="9">
    <location>
        <position position="181"/>
    </location>
</feature>
<comment type="caution">
    <text evidence="12">The sequence shown here is derived from an EMBL/GenBank/DDBJ whole genome shotgun (WGS) entry which is preliminary data.</text>
</comment>
<dbReference type="EC" id="2.4.99.12" evidence="3 10"/>
<evidence type="ECO:0000256" key="8">
    <source>
        <dbReference type="PIRSR" id="PIRSR639901-1"/>
    </source>
</evidence>
<dbReference type="InterPro" id="IPR007507">
    <property type="entry name" value="Glycos_transf_N"/>
</dbReference>
<dbReference type="GO" id="GO:0043842">
    <property type="term" value="F:Kdo transferase activity"/>
    <property type="evidence" value="ECO:0007669"/>
    <property type="project" value="UniProtKB-EC"/>
</dbReference>
<dbReference type="Pfam" id="PF04413">
    <property type="entry name" value="Glycos_transf_N"/>
    <property type="match status" value="1"/>
</dbReference>
<evidence type="ECO:0000256" key="7">
    <source>
        <dbReference type="ARBA" id="ARBA00049183"/>
    </source>
</evidence>
<keyword evidence="10" id="KW-0448">Lipopolysaccharide biosynthesis</keyword>
<dbReference type="GO" id="GO:0009244">
    <property type="term" value="P:lipopolysaccharide core region biosynthetic process"/>
    <property type="evidence" value="ECO:0007669"/>
    <property type="project" value="UniProtKB-UniRule"/>
</dbReference>
<dbReference type="GO" id="GO:0009245">
    <property type="term" value="P:lipid A biosynthetic process"/>
    <property type="evidence" value="ECO:0007669"/>
    <property type="project" value="TreeGrafter"/>
</dbReference>
<dbReference type="AlphaFoldDB" id="A0A418SRM3"/>
<dbReference type="EMBL" id="QZCG01000011">
    <property type="protein sequence ID" value="RJE83517.1"/>
    <property type="molecule type" value="Genomic_DNA"/>
</dbReference>
<feature type="site" description="Transition state stabilizer" evidence="9">
    <location>
        <position position="103"/>
    </location>
</feature>
<keyword evidence="13" id="KW-1185">Reference proteome</keyword>
<proteinExistence type="inferred from homology"/>
<dbReference type="InterPro" id="IPR039901">
    <property type="entry name" value="Kdotransferase"/>
</dbReference>
<reference evidence="13" key="1">
    <citation type="submission" date="2018-09" db="EMBL/GenBank/DDBJ databases">
        <title>Acidovorax cavernicola nov. sp. isolated from Gruta de las Maravillas (Aracena, Spain).</title>
        <authorList>
            <person name="Jurado V."/>
            <person name="Gutierrez-Patricio S."/>
            <person name="Gonzalez-Pimentel J.L."/>
            <person name="Miller A.Z."/>
            <person name="Laiz L."/>
            <person name="Saiz-Jimenez C."/>
        </authorList>
    </citation>
    <scope>NUCLEOTIDE SEQUENCE [LARGE SCALE GENOMIC DNA]</scope>
    <source>
        <strain evidence="13">1011MAR3C25</strain>
    </source>
</reference>
<feature type="domain" description="3-deoxy-D-manno-octulosonic-acid transferase N-terminal" evidence="11">
    <location>
        <begin position="15"/>
        <end position="181"/>
    </location>
</feature>
<dbReference type="Gene3D" id="3.40.50.2000">
    <property type="entry name" value="Glycogen Phosphorylase B"/>
    <property type="match status" value="1"/>
</dbReference>
<evidence type="ECO:0000256" key="9">
    <source>
        <dbReference type="PIRSR" id="PIRSR639901-2"/>
    </source>
</evidence>
<evidence type="ECO:0000313" key="13">
    <source>
        <dbReference type="Proteomes" id="UP000284202"/>
    </source>
</evidence>
<comment type="function">
    <text evidence="1 10">Involved in lipopolysaccharide (LPS) biosynthesis. Catalyzes the transfer of 3-deoxy-D-manno-octulosonate (Kdo) residue(s) from CMP-Kdo to lipid IV(A), the tetraacyldisaccharide-1,4'-bisphosphate precursor of lipid A.</text>
</comment>
<evidence type="ECO:0000256" key="6">
    <source>
        <dbReference type="ARBA" id="ARBA00031445"/>
    </source>
</evidence>
<comment type="pathway">
    <text evidence="2 10">Bacterial outer membrane biogenesis; LPS core biosynthesis.</text>
</comment>
<evidence type="ECO:0000256" key="5">
    <source>
        <dbReference type="ARBA" id="ARBA00022679"/>
    </source>
</evidence>
<keyword evidence="10" id="KW-0472">Membrane</keyword>
<evidence type="ECO:0000256" key="2">
    <source>
        <dbReference type="ARBA" id="ARBA00004713"/>
    </source>
</evidence>
<dbReference type="Gene3D" id="3.40.50.11720">
    <property type="entry name" value="3-Deoxy-D-manno-octulosonic-acid transferase, N-terminal domain"/>
    <property type="match status" value="1"/>
</dbReference>
<evidence type="ECO:0000256" key="4">
    <source>
        <dbReference type="ARBA" id="ARBA00019077"/>
    </source>
</evidence>
<evidence type="ECO:0000259" key="11">
    <source>
        <dbReference type="Pfam" id="PF04413"/>
    </source>
</evidence>
<dbReference type="PANTHER" id="PTHR42755">
    <property type="entry name" value="3-DEOXY-MANNO-OCTULOSONATE CYTIDYLYLTRANSFERASE"/>
    <property type="match status" value="1"/>
</dbReference>
<evidence type="ECO:0000313" key="12">
    <source>
        <dbReference type="EMBL" id="RJE83517.1"/>
    </source>
</evidence>
<gene>
    <name evidence="12" type="ORF">D3P04_15830</name>
</gene>